<dbReference type="EMBL" id="QNRO01000001">
    <property type="protein sequence ID" value="RBP33949.1"/>
    <property type="molecule type" value="Genomic_DNA"/>
</dbReference>
<gene>
    <name evidence="2" type="ORF">DET50_101292</name>
</gene>
<dbReference type="AlphaFoldDB" id="A0A366H0P8"/>
<organism evidence="2 3">
    <name type="scientific">Marinobacter pelagius</name>
    <dbReference type="NCBI Taxonomy" id="379482"/>
    <lineage>
        <taxon>Bacteria</taxon>
        <taxon>Pseudomonadati</taxon>
        <taxon>Pseudomonadota</taxon>
        <taxon>Gammaproteobacteria</taxon>
        <taxon>Pseudomonadales</taxon>
        <taxon>Marinobacteraceae</taxon>
        <taxon>Marinobacter</taxon>
    </lineage>
</organism>
<sequence length="246" mass="27634">MSEPRNFIDKHFGAIITAVVSLSAVLVSAAQIWVATINKEKELAVARTTAEEARNLKELTSSRSWKVDLAKFMAENRTAIFSEGEDGRQLQKVMLATFPPEITYSVFGSLSDISGDKTNTYWADAERSAAKLYYPRVKIYYEKAFPREIIDVIGDTLAEGDIAYDYYDQEIPKGLTNGDVRYFHADDQELAYQVKRDFEELACFSGYGLRVGVIPLIRSNKRAPKGTVEIWLPGKAIHGNTVEEQC</sequence>
<evidence type="ECO:0000313" key="2">
    <source>
        <dbReference type="EMBL" id="RBP33949.1"/>
    </source>
</evidence>
<feature type="transmembrane region" description="Helical" evidence="1">
    <location>
        <begin position="12"/>
        <end position="34"/>
    </location>
</feature>
<dbReference type="Proteomes" id="UP000252995">
    <property type="component" value="Unassembled WGS sequence"/>
</dbReference>
<dbReference type="OrthoDB" id="7063170at2"/>
<reference evidence="2 3" key="1">
    <citation type="submission" date="2018-06" db="EMBL/GenBank/DDBJ databases">
        <title>Freshwater and sediment microbial communities from various areas in North America, analyzing microbe dynamics in response to fracking.</title>
        <authorList>
            <person name="Lamendella R."/>
        </authorList>
    </citation>
    <scope>NUCLEOTIDE SEQUENCE [LARGE SCALE GENOMIC DNA]</scope>
    <source>
        <strain evidence="2 3">114J</strain>
    </source>
</reference>
<accession>A0A366H0P8</accession>
<name>A0A366H0P8_9GAMM</name>
<dbReference type="RefSeq" id="WP_113861108.1">
    <property type="nucleotide sequence ID" value="NZ_QNRO01000001.1"/>
</dbReference>
<proteinExistence type="predicted"/>
<evidence type="ECO:0000256" key="1">
    <source>
        <dbReference type="SAM" id="Phobius"/>
    </source>
</evidence>
<keyword evidence="1" id="KW-1133">Transmembrane helix</keyword>
<protein>
    <submittedName>
        <fullName evidence="2">Uncharacterized protein</fullName>
    </submittedName>
</protein>
<keyword evidence="1" id="KW-0812">Transmembrane</keyword>
<evidence type="ECO:0000313" key="3">
    <source>
        <dbReference type="Proteomes" id="UP000252995"/>
    </source>
</evidence>
<keyword evidence="1" id="KW-0472">Membrane</keyword>
<comment type="caution">
    <text evidence="2">The sequence shown here is derived from an EMBL/GenBank/DDBJ whole genome shotgun (WGS) entry which is preliminary data.</text>
</comment>